<keyword evidence="2" id="KW-1185">Reference proteome</keyword>
<dbReference type="PANTHER" id="PTHR38765">
    <property type="entry name" value="DUF484 DOMAIN-CONTAINING PROTEIN"/>
    <property type="match status" value="1"/>
</dbReference>
<dbReference type="Gene3D" id="3.30.450.40">
    <property type="match status" value="1"/>
</dbReference>
<dbReference type="AlphaFoldDB" id="A0A420X0S2"/>
<dbReference type="EMBL" id="RBIN01000001">
    <property type="protein sequence ID" value="RKR07456.1"/>
    <property type="molecule type" value="Genomic_DNA"/>
</dbReference>
<dbReference type="OrthoDB" id="8525200at2"/>
<dbReference type="PANTHER" id="PTHR38765:SF1">
    <property type="entry name" value="DUF484 DOMAIN-CONTAINING PROTEIN"/>
    <property type="match status" value="1"/>
</dbReference>
<protein>
    <recommendedName>
        <fullName evidence="3">DUF484 family protein</fullName>
    </recommendedName>
</protein>
<evidence type="ECO:0000313" key="2">
    <source>
        <dbReference type="Proteomes" id="UP000281975"/>
    </source>
</evidence>
<dbReference type="Pfam" id="PF04340">
    <property type="entry name" value="DUF484"/>
    <property type="match status" value="1"/>
</dbReference>
<evidence type="ECO:0008006" key="3">
    <source>
        <dbReference type="Google" id="ProtNLM"/>
    </source>
</evidence>
<reference evidence="1 2" key="1">
    <citation type="submission" date="2018-10" db="EMBL/GenBank/DDBJ databases">
        <title>Genomic Encyclopedia of Type Strains, Phase IV (KMG-IV): sequencing the most valuable type-strain genomes for metagenomic binning, comparative biology and taxonomic classification.</title>
        <authorList>
            <person name="Goeker M."/>
        </authorList>
    </citation>
    <scope>NUCLEOTIDE SEQUENCE [LARGE SCALE GENOMIC DNA]</scope>
    <source>
        <strain evidence="1 2">DSM 23229</strain>
    </source>
</reference>
<accession>A0A420X0S2</accession>
<gene>
    <name evidence="1" type="ORF">C7446_0268</name>
</gene>
<dbReference type="RefSeq" id="WP_121170545.1">
    <property type="nucleotide sequence ID" value="NZ_RBIN01000001.1"/>
</dbReference>
<evidence type="ECO:0000313" key="1">
    <source>
        <dbReference type="EMBL" id="RKR07456.1"/>
    </source>
</evidence>
<sequence>MSDEAEFESLDAAQVAHWLTAHPDFFMGREALLEQLRLPHPHAPGTVSLIERQVLALRHRCERNEQRLTHLQRDHQQLQRRERDWHALMLALLEADGLDALAQTLAIQLGERFAIDAIALWLPATITAPLHPPLYPLDDMRRDQLESALARHDDAPVQLSEAAWHLWLPDARRSGQGGAALPVRLALGEHYGYLIIADADPERLRRGPLRQLTGHLGEIMTRLLPRRSA</sequence>
<dbReference type="Proteomes" id="UP000281975">
    <property type="component" value="Unassembled WGS sequence"/>
</dbReference>
<name>A0A420X0S2_9GAMM</name>
<proteinExistence type="predicted"/>
<dbReference type="InterPro" id="IPR029016">
    <property type="entry name" value="GAF-like_dom_sf"/>
</dbReference>
<organism evidence="1 2">
    <name type="scientific">Kushneria sinocarnis</name>
    <dbReference type="NCBI Taxonomy" id="595502"/>
    <lineage>
        <taxon>Bacteria</taxon>
        <taxon>Pseudomonadati</taxon>
        <taxon>Pseudomonadota</taxon>
        <taxon>Gammaproteobacteria</taxon>
        <taxon>Oceanospirillales</taxon>
        <taxon>Halomonadaceae</taxon>
        <taxon>Kushneria</taxon>
    </lineage>
</organism>
<dbReference type="InterPro" id="IPR007435">
    <property type="entry name" value="DUF484"/>
</dbReference>
<comment type="caution">
    <text evidence="1">The sequence shown here is derived from an EMBL/GenBank/DDBJ whole genome shotgun (WGS) entry which is preliminary data.</text>
</comment>